<organism evidence="1 2">
    <name type="scientific">Burkholderia puraquae</name>
    <dbReference type="NCBI Taxonomy" id="1904757"/>
    <lineage>
        <taxon>Bacteria</taxon>
        <taxon>Pseudomonadati</taxon>
        <taxon>Pseudomonadota</taxon>
        <taxon>Betaproteobacteria</taxon>
        <taxon>Burkholderiales</taxon>
        <taxon>Burkholderiaceae</taxon>
        <taxon>Burkholderia</taxon>
        <taxon>Burkholderia cepacia complex</taxon>
    </lineage>
</organism>
<comment type="caution">
    <text evidence="1">The sequence shown here is derived from an EMBL/GenBank/DDBJ whole genome shotgun (WGS) entry which is preliminary data.</text>
</comment>
<reference evidence="1 2" key="1">
    <citation type="submission" date="2017-04" db="EMBL/GenBank/DDBJ databases">
        <title>Burkholderia puraquae sp. nov., a novel Burkholderia cepacia complex species from hospital setting samples.</title>
        <authorList>
            <person name="Martina P."/>
            <person name="Leguizamon M."/>
            <person name="Prieto C."/>
            <person name="Sousa S."/>
            <person name="Montanaro P."/>
            <person name="Draghi W."/>
            <person name="Staembler M."/>
            <person name="Bettiol M."/>
            <person name="Figoli C."/>
            <person name="Palau J."/>
            <person name="Alvarez F."/>
            <person name="Benetti S."/>
            <person name="Anchat E."/>
            <person name="Vescina C."/>
            <person name="Ferreras J."/>
            <person name="Lasch P."/>
            <person name="Lagares A."/>
            <person name="Zorreguieta A."/>
            <person name="Yantorno O."/>
            <person name="Bosch A."/>
        </authorList>
    </citation>
    <scope>NUCLEOTIDE SEQUENCE [LARGE SCALE GENOMIC DNA]</scope>
    <source>
        <strain evidence="1 2">CAMPA 1040</strain>
    </source>
</reference>
<gene>
    <name evidence="1" type="ORF">B7G54_10080</name>
</gene>
<dbReference type="Proteomes" id="UP000193146">
    <property type="component" value="Unassembled WGS sequence"/>
</dbReference>
<keyword evidence="2" id="KW-1185">Reference proteome</keyword>
<evidence type="ECO:0000313" key="2">
    <source>
        <dbReference type="Proteomes" id="UP000193146"/>
    </source>
</evidence>
<protein>
    <submittedName>
        <fullName evidence="1">Sodium:proton symporter</fullName>
    </submittedName>
</protein>
<dbReference type="OrthoDB" id="9022271at2"/>
<dbReference type="AlphaFoldDB" id="A0A1X1PK86"/>
<accession>A0A1X1PK86</accession>
<name>A0A1X1PK86_9BURK</name>
<dbReference type="EMBL" id="NBYX01000004">
    <property type="protein sequence ID" value="ORT87051.1"/>
    <property type="molecule type" value="Genomic_DNA"/>
</dbReference>
<proteinExistence type="predicted"/>
<sequence>MLLTGGEFGHGLTVWIDSELYFYTVVREFQVLREVRRDHAGSGVILRRQDAGSSAATVHPVCVSTFEY</sequence>
<evidence type="ECO:0000313" key="1">
    <source>
        <dbReference type="EMBL" id="ORT87051.1"/>
    </source>
</evidence>